<dbReference type="RefSeq" id="WP_136952455.1">
    <property type="nucleotide sequence ID" value="NZ_CP039712.1"/>
</dbReference>
<feature type="domain" description="Transposase IS204/IS1001/IS1096/IS1165 zinc-finger" evidence="3">
    <location>
        <begin position="43"/>
        <end position="92"/>
    </location>
</feature>
<dbReference type="PANTHER" id="PTHR33498:SF1">
    <property type="entry name" value="TRANSPOSASE FOR INSERTION SEQUENCE ELEMENT IS1557"/>
    <property type="match status" value="1"/>
</dbReference>
<feature type="domain" description="Transposase IS204/IS1001/IS1096/IS1165 helix-turn-helix" evidence="2">
    <location>
        <begin position="99"/>
        <end position="147"/>
    </location>
</feature>
<dbReference type="Proteomes" id="UP000298615">
    <property type="component" value="Chromosome"/>
</dbReference>
<name>A0A4D7CND8_9ENTE</name>
<organism evidence="4 5">
    <name type="scientific">Vagococcus zengguangii</name>
    <dbReference type="NCBI Taxonomy" id="2571750"/>
    <lineage>
        <taxon>Bacteria</taxon>
        <taxon>Bacillati</taxon>
        <taxon>Bacillota</taxon>
        <taxon>Bacilli</taxon>
        <taxon>Lactobacillales</taxon>
        <taxon>Enterococcaceae</taxon>
        <taxon>Vagococcus</taxon>
    </lineage>
</organism>
<accession>A0A4D7CND8</accession>
<feature type="domain" description="Transposase IS204/IS1001/IS1096/IS1165 DDE" evidence="1">
    <location>
        <begin position="163"/>
        <end position="414"/>
    </location>
</feature>
<dbReference type="Pfam" id="PF13542">
    <property type="entry name" value="HTH_Tnp_ISL3"/>
    <property type="match status" value="1"/>
</dbReference>
<evidence type="ECO:0000313" key="5">
    <source>
        <dbReference type="Proteomes" id="UP000298615"/>
    </source>
</evidence>
<dbReference type="Pfam" id="PF14690">
    <property type="entry name" value="Zn_ribbon_ISL3"/>
    <property type="match status" value="1"/>
</dbReference>
<dbReference type="Pfam" id="PF01610">
    <property type="entry name" value="DDE_Tnp_ISL3"/>
    <property type="match status" value="1"/>
</dbReference>
<dbReference type="InterPro" id="IPR032877">
    <property type="entry name" value="Transposase_HTH"/>
</dbReference>
<evidence type="ECO:0000259" key="1">
    <source>
        <dbReference type="Pfam" id="PF01610"/>
    </source>
</evidence>
<dbReference type="EMBL" id="CP039712">
    <property type="protein sequence ID" value="QCI85609.1"/>
    <property type="molecule type" value="Genomic_DNA"/>
</dbReference>
<dbReference type="AlphaFoldDB" id="A0A4D7CND8"/>
<reference evidence="4 5" key="1">
    <citation type="submission" date="2019-04" db="EMBL/GenBank/DDBJ databases">
        <title>Vagococcus sp. nov., isolated from faeces of yaks (Bos grunniens).</title>
        <authorList>
            <person name="Ge Y."/>
        </authorList>
    </citation>
    <scope>NUCLEOTIDE SEQUENCE [LARGE SCALE GENOMIC DNA]</scope>
    <source>
        <strain evidence="4 5">MN-17</strain>
    </source>
</reference>
<dbReference type="InterPro" id="IPR029261">
    <property type="entry name" value="Transposase_Znf"/>
</dbReference>
<dbReference type="InterPro" id="IPR047951">
    <property type="entry name" value="Transpos_ISL3"/>
</dbReference>
<keyword evidence="5" id="KW-1185">Reference proteome</keyword>
<evidence type="ECO:0000259" key="2">
    <source>
        <dbReference type="Pfam" id="PF13542"/>
    </source>
</evidence>
<sequence>MDKHTRKLLGLEDKNIYFDEDWLKEEKKKGVLAYIIEGVLTYRPACCEKCGELDSSKIVKNGHRTTKTQLPPFRNRLTYLQLKRSRFRCYTCGATFIASTPIVERNHHISRELKYQIMMDLKRVSSRKDIADRYFVSDVTILRIQKELAKQRTINYNHLPRILCIDEFKSMKSCVGSMSFICVDGVRNELFVLLEDKKLASYFMKFSLKARKSVKYLVMDMNGSYAQLIKKVFPCAEIVTDCFHIVQHINRSFNQLRINIMNTFRNHQSEDMKKYRRLKRYWKLLLKDADSLDNTHSHYHYLFKRELFQQEIIDELLTYDERLRLAYDTIQLLHHYRKKADVENFFHIINDLSKELPNWFRKKLTFFNQHDQGIYNALMLPYSNGITEGINNKIKLIKRVSYGYRNFRNLRDRIYISQGLIFQNITQKR</sequence>
<dbReference type="NCBIfam" id="NF033550">
    <property type="entry name" value="transpos_ISL3"/>
    <property type="match status" value="1"/>
</dbReference>
<proteinExistence type="predicted"/>
<dbReference type="KEGG" id="vao:FA707_00880"/>
<dbReference type="PANTHER" id="PTHR33498">
    <property type="entry name" value="TRANSPOSASE FOR INSERTION SEQUENCE ELEMENT IS1557"/>
    <property type="match status" value="1"/>
</dbReference>
<dbReference type="OrthoDB" id="2012732at2"/>
<protein>
    <submittedName>
        <fullName evidence="4">ISL3 family transposase</fullName>
    </submittedName>
</protein>
<evidence type="ECO:0000313" key="4">
    <source>
        <dbReference type="EMBL" id="QCI85609.1"/>
    </source>
</evidence>
<evidence type="ECO:0000259" key="3">
    <source>
        <dbReference type="Pfam" id="PF14690"/>
    </source>
</evidence>
<gene>
    <name evidence="4" type="ORF">FA707_00880</name>
</gene>
<dbReference type="InterPro" id="IPR002560">
    <property type="entry name" value="Transposase_DDE"/>
</dbReference>